<feature type="region of interest" description="Disordered" evidence="9">
    <location>
        <begin position="47"/>
        <end position="68"/>
    </location>
</feature>
<keyword evidence="13" id="KW-1185">Reference proteome</keyword>
<dbReference type="PANTHER" id="PTHR47466:SF1">
    <property type="entry name" value="METALLOPROTEASE MEP1 (AFU_ORTHOLOGUE AFUA_1G07730)-RELATED"/>
    <property type="match status" value="1"/>
</dbReference>
<dbReference type="EMBL" id="VFMO01000001">
    <property type="protein sequence ID" value="TQJ15417.1"/>
    <property type="molecule type" value="Genomic_DNA"/>
</dbReference>
<dbReference type="GO" id="GO:0008237">
    <property type="term" value="F:metallopeptidase activity"/>
    <property type="evidence" value="ECO:0007669"/>
    <property type="project" value="UniProtKB-KW"/>
</dbReference>
<evidence type="ECO:0000313" key="13">
    <source>
        <dbReference type="Proteomes" id="UP000320806"/>
    </source>
</evidence>
<dbReference type="AlphaFoldDB" id="A0A542EJ95"/>
<dbReference type="GO" id="GO:0006508">
    <property type="term" value="P:proteolysis"/>
    <property type="evidence" value="ECO:0007669"/>
    <property type="project" value="UniProtKB-KW"/>
</dbReference>
<evidence type="ECO:0000256" key="9">
    <source>
        <dbReference type="SAM" id="MobiDB-lite"/>
    </source>
</evidence>
<sequence>MIRRSTTVLASVALAGSAAFSLAPGANASLSLAQAKIDSASVCVPDSHDHEGAGATARVKHGSGKHDPNELTPAQVAAAEKKFQADAARKGLAKNADGKLTKTGAKAAKPGTGTFSAAVIDVYFHVITDGTKGALTDSEVSTQISVLNQAYSGSGFSFRLVSTDRTNNATWYNGLVHGSTAESQMKSKLRKGDMGDLNVYTADLGQDLLGWATFPTSSLSSRDGVVLLDESLPGGSAAPYNQGDTGTHEVGHWLGLYHTFQGGCKGQGDQVSDTPAEASPASGCPTGRDSCPSSAGLDPITNFMDYTSDVCMNKFTPGQVTRMQNQWTTYRA</sequence>
<evidence type="ECO:0000256" key="2">
    <source>
        <dbReference type="ARBA" id="ARBA00022670"/>
    </source>
</evidence>
<keyword evidence="4 10" id="KW-0732">Signal</keyword>
<dbReference type="SUPFAM" id="SSF55486">
    <property type="entry name" value="Metalloproteases ('zincins'), catalytic domain"/>
    <property type="match status" value="1"/>
</dbReference>
<organism evidence="12 13">
    <name type="scientific">Yimella lutea</name>
    <dbReference type="NCBI Taxonomy" id="587872"/>
    <lineage>
        <taxon>Bacteria</taxon>
        <taxon>Bacillati</taxon>
        <taxon>Actinomycetota</taxon>
        <taxon>Actinomycetes</taxon>
        <taxon>Micrococcales</taxon>
        <taxon>Dermacoccaceae</taxon>
        <taxon>Yimella</taxon>
    </lineage>
</organism>
<dbReference type="GO" id="GO:0046872">
    <property type="term" value="F:metal ion binding"/>
    <property type="evidence" value="ECO:0007669"/>
    <property type="project" value="UniProtKB-KW"/>
</dbReference>
<dbReference type="Gene3D" id="3.40.390.10">
    <property type="entry name" value="Collagenase (Catalytic Domain)"/>
    <property type="match status" value="1"/>
</dbReference>
<dbReference type="InterPro" id="IPR008754">
    <property type="entry name" value="Peptidase_M43"/>
</dbReference>
<accession>A0A542EJ95</accession>
<keyword evidence="7" id="KW-0482">Metalloprotease</keyword>
<evidence type="ECO:0000259" key="11">
    <source>
        <dbReference type="Pfam" id="PF05572"/>
    </source>
</evidence>
<evidence type="ECO:0000256" key="5">
    <source>
        <dbReference type="ARBA" id="ARBA00022801"/>
    </source>
</evidence>
<evidence type="ECO:0000313" key="12">
    <source>
        <dbReference type="EMBL" id="TQJ15417.1"/>
    </source>
</evidence>
<comment type="caution">
    <text evidence="12">The sequence shown here is derived from an EMBL/GenBank/DDBJ whole genome shotgun (WGS) entry which is preliminary data.</text>
</comment>
<dbReference type="PANTHER" id="PTHR47466">
    <property type="match status" value="1"/>
</dbReference>
<feature type="signal peptide" evidence="10">
    <location>
        <begin position="1"/>
        <end position="28"/>
    </location>
</feature>
<dbReference type="Pfam" id="PF05572">
    <property type="entry name" value="Peptidase_M43"/>
    <property type="match status" value="1"/>
</dbReference>
<feature type="domain" description="Peptidase M43 pregnancy-associated plasma-A" evidence="11">
    <location>
        <begin position="238"/>
        <end position="325"/>
    </location>
</feature>
<keyword evidence="5" id="KW-0378">Hydrolase</keyword>
<evidence type="ECO:0000256" key="3">
    <source>
        <dbReference type="ARBA" id="ARBA00022723"/>
    </source>
</evidence>
<dbReference type="OrthoDB" id="6278496at2"/>
<reference evidence="12 13" key="1">
    <citation type="submission" date="2019-06" db="EMBL/GenBank/DDBJ databases">
        <title>Sequencing the genomes of 1000 actinobacteria strains.</title>
        <authorList>
            <person name="Klenk H.-P."/>
        </authorList>
    </citation>
    <scope>NUCLEOTIDE SEQUENCE [LARGE SCALE GENOMIC DNA]</scope>
    <source>
        <strain evidence="12 13">DSM 19828</strain>
    </source>
</reference>
<comment type="similarity">
    <text evidence="1">Belongs to the peptidase M43B family.</text>
</comment>
<keyword evidence="8" id="KW-1015">Disulfide bond</keyword>
<evidence type="ECO:0000256" key="7">
    <source>
        <dbReference type="ARBA" id="ARBA00023049"/>
    </source>
</evidence>
<keyword evidence="6" id="KW-0862">Zinc</keyword>
<keyword evidence="3" id="KW-0479">Metal-binding</keyword>
<feature type="chain" id="PRO_5021771878" evidence="10">
    <location>
        <begin position="29"/>
        <end position="332"/>
    </location>
</feature>
<evidence type="ECO:0000256" key="10">
    <source>
        <dbReference type="SAM" id="SignalP"/>
    </source>
</evidence>
<dbReference type="InterPro" id="IPR024079">
    <property type="entry name" value="MetalloPept_cat_dom_sf"/>
</dbReference>
<dbReference type="CDD" id="cd04275">
    <property type="entry name" value="ZnMc_pappalysin_like"/>
    <property type="match status" value="1"/>
</dbReference>
<keyword evidence="2" id="KW-0645">Protease</keyword>
<dbReference type="Proteomes" id="UP000320806">
    <property type="component" value="Unassembled WGS sequence"/>
</dbReference>
<evidence type="ECO:0000256" key="6">
    <source>
        <dbReference type="ARBA" id="ARBA00022833"/>
    </source>
</evidence>
<protein>
    <submittedName>
        <fullName evidence="12">Pregnancy-associated plasma protein-A</fullName>
    </submittedName>
</protein>
<evidence type="ECO:0000256" key="8">
    <source>
        <dbReference type="ARBA" id="ARBA00023157"/>
    </source>
</evidence>
<evidence type="ECO:0000256" key="1">
    <source>
        <dbReference type="ARBA" id="ARBA00008721"/>
    </source>
</evidence>
<evidence type="ECO:0000256" key="4">
    <source>
        <dbReference type="ARBA" id="ARBA00022729"/>
    </source>
</evidence>
<proteinExistence type="inferred from homology"/>
<feature type="region of interest" description="Disordered" evidence="9">
    <location>
        <begin position="266"/>
        <end position="291"/>
    </location>
</feature>
<gene>
    <name evidence="12" type="ORF">FB459_2969</name>
</gene>
<dbReference type="RefSeq" id="WP_141928993.1">
    <property type="nucleotide sequence ID" value="NZ_BAABCI010000013.1"/>
</dbReference>
<name>A0A542EJ95_9MICO</name>